<dbReference type="Proteomes" id="UP001562354">
    <property type="component" value="Unassembled WGS sequence"/>
</dbReference>
<evidence type="ECO:0000313" key="6">
    <source>
        <dbReference type="Proteomes" id="UP001562354"/>
    </source>
</evidence>
<feature type="region of interest" description="Disordered" evidence="1">
    <location>
        <begin position="43"/>
        <end position="74"/>
    </location>
</feature>
<sequence length="1019" mass="113400">MADHSAHGLNYGQLDCILYNTTDKSWLSRRDFGVNRTLQALAPSQWAVKPSKPQRHDENHDDDDDNDKNGSAHSKPMLLHDALRQHQSMRTTRAHLSGLVRDLPAVAPIAHLSAELARLSQDITAVTCRHDPVNGDLLALGRVSDLMTRRTVQIAAFPSRDSPNHVSLMQIQPQKQGWKHNKTIWIDVPRISGESATWNAVHTIRQLCFSAAPDDSTALTPFLAVRTDQAVHILHISLRKGVACWDQVNNSPSRFRTVTTHVLDLDHLHAVPPADVTFNPFYDKHFATIDNHGTWRIWDVSYQVSAHYGRPLEVAAGATANTSLDRNAQAGVVLDDGWGRVTWATNPATLIAASRRALAVYHVENKPMRLRCPDLGIDATPHWILDVQAGPASKSVVFVLTSVDLICLRIEPFSDSDPDALDTAGAYILFQTRHFRDPEDVSLRLSTFVDAEDIFVMITSSSSPIATIYRCRSLQTSSVPFLSVSDPTMIKLPENPSVRSASSYSLGIRVQAAEFAESSRGGTGPGQLYRDSSARFYTMTMLSSDLGVIEKLYVGNSAAGPHATFLAPNWHSKVTYGMPRLQHDAFIDCDDYLRHYQAASEPRKDVSVGDGTATESHHIDADRKDWTIMYERFYGAVNQPWKIQTQAISDALARVEHHIRDRKDYTSGMPMLSDLCRCEIFVDDLDEAYSRFNRILAGTEDTGHDSNLEMSDPNSLENMRTEPKVLADASVLGLPVDSESRVDLMDTYYSMIHQWLTSLSTRVPGRVRLAKEQLARRIAAEVCLAAYGLKKIAHEPVTDDTDFFPEMSSRHSYPTDGSFDSQRSLPTPSPTATPSLTTATSLSSHPSTLACPEFQRLQQYAWFDPEKTAPAPLPKGLAKKLAHWSLGEKPDNYDWLAVQKQQEKRAEEEDEDLTPKERARLKKRAEKHLRKQRRESQKARTMNLGSSQAPEIFSASQPAMALPTVRQFGAASQGAALLSSQVTQTQTQAPQFPASQIEPGRFGGRATPARKKRKRNVGF</sequence>
<evidence type="ECO:0000313" key="5">
    <source>
        <dbReference type="EMBL" id="KAL1306747.1"/>
    </source>
</evidence>
<evidence type="ECO:0000256" key="1">
    <source>
        <dbReference type="SAM" id="MobiDB-lite"/>
    </source>
</evidence>
<feature type="region of interest" description="Disordered" evidence="1">
    <location>
        <begin position="803"/>
        <end position="847"/>
    </location>
</feature>
<dbReference type="InterPro" id="IPR019350">
    <property type="entry name" value="RNA_pol_I-sp_TIF_RRN6-like"/>
</dbReference>
<dbReference type="InterPro" id="IPR048535">
    <property type="entry name" value="RRN6_beta-prop"/>
</dbReference>
<proteinExistence type="predicted"/>
<comment type="caution">
    <text evidence="5">The sequence shown here is derived from an EMBL/GenBank/DDBJ whole genome shotgun (WGS) entry which is preliminary data.</text>
</comment>
<feature type="domain" description="RRN6 helical bundle" evidence="4">
    <location>
        <begin position="612"/>
        <end position="786"/>
    </location>
</feature>
<feature type="domain" description="RRN6 K-rich C-terminal" evidence="3">
    <location>
        <begin position="881"/>
        <end position="1019"/>
    </location>
</feature>
<feature type="compositionally biased region" description="Basic residues" evidence="1">
    <location>
        <begin position="919"/>
        <end position="933"/>
    </location>
</feature>
<keyword evidence="6" id="KW-1185">Reference proteome</keyword>
<evidence type="ECO:0000259" key="4">
    <source>
        <dbReference type="Pfam" id="PF20640"/>
    </source>
</evidence>
<protein>
    <recommendedName>
        <fullName evidence="7">RNA polymerase I-specific transcription initiation factor RRN6-like protein</fullName>
    </recommendedName>
</protein>
<name>A0ABR3PKU0_9PEZI</name>
<dbReference type="Pfam" id="PF20640">
    <property type="entry name" value="Rrn6_HB"/>
    <property type="match status" value="1"/>
</dbReference>
<dbReference type="PANTHER" id="PTHR28221">
    <property type="entry name" value="RNA POLYMERASE I-SPECIFIC TRANSCRIPTION INITIATION FACTOR RRN6"/>
    <property type="match status" value="1"/>
</dbReference>
<dbReference type="InterPro" id="IPR048536">
    <property type="entry name" value="Rrn6_K-rich"/>
</dbReference>
<feature type="domain" description="RRN6 beta-propeller" evidence="2">
    <location>
        <begin position="131"/>
        <end position="493"/>
    </location>
</feature>
<feature type="compositionally biased region" description="Basic and acidic residues" evidence="1">
    <location>
        <begin position="904"/>
        <end position="918"/>
    </location>
</feature>
<dbReference type="PANTHER" id="PTHR28221:SF2">
    <property type="entry name" value="RNA POLYMERASE I-SPECIFIC TRANSCRIPTION INITIATION FACTOR RRN6"/>
    <property type="match status" value="1"/>
</dbReference>
<dbReference type="InterPro" id="IPR048537">
    <property type="entry name" value="RRN6_HB"/>
</dbReference>
<reference evidence="5 6" key="1">
    <citation type="submission" date="2024-07" db="EMBL/GenBank/DDBJ databases">
        <title>Draft sequence of the Neodothiora populina.</title>
        <authorList>
            <person name="Drown D.D."/>
            <person name="Schuette U.S."/>
            <person name="Buechlein A.B."/>
            <person name="Rusch D.R."/>
            <person name="Winton L.W."/>
            <person name="Adams G.A."/>
        </authorList>
    </citation>
    <scope>NUCLEOTIDE SEQUENCE [LARGE SCALE GENOMIC DNA]</scope>
    <source>
        <strain evidence="5 6">CPC 39397</strain>
    </source>
</reference>
<feature type="compositionally biased region" description="Low complexity" evidence="1">
    <location>
        <begin position="980"/>
        <end position="996"/>
    </location>
</feature>
<evidence type="ECO:0000259" key="3">
    <source>
        <dbReference type="Pfam" id="PF20639"/>
    </source>
</evidence>
<feature type="compositionally biased region" description="Low complexity" evidence="1">
    <location>
        <begin position="824"/>
        <end position="847"/>
    </location>
</feature>
<dbReference type="RefSeq" id="XP_069203019.1">
    <property type="nucleotide sequence ID" value="XM_069345190.1"/>
</dbReference>
<feature type="region of interest" description="Disordered" evidence="1">
    <location>
        <begin position="904"/>
        <end position="947"/>
    </location>
</feature>
<feature type="region of interest" description="Disordered" evidence="1">
    <location>
        <begin position="980"/>
        <end position="1019"/>
    </location>
</feature>
<organism evidence="5 6">
    <name type="scientific">Neodothiora populina</name>
    <dbReference type="NCBI Taxonomy" id="2781224"/>
    <lineage>
        <taxon>Eukaryota</taxon>
        <taxon>Fungi</taxon>
        <taxon>Dikarya</taxon>
        <taxon>Ascomycota</taxon>
        <taxon>Pezizomycotina</taxon>
        <taxon>Dothideomycetes</taxon>
        <taxon>Dothideomycetidae</taxon>
        <taxon>Dothideales</taxon>
        <taxon>Dothioraceae</taxon>
        <taxon>Neodothiora</taxon>
    </lineage>
</organism>
<feature type="compositionally biased region" description="Basic residues" evidence="1">
    <location>
        <begin position="1008"/>
        <end position="1019"/>
    </location>
</feature>
<gene>
    <name evidence="5" type="ORF">AAFC00_005412</name>
</gene>
<dbReference type="EMBL" id="JBFMKM010000004">
    <property type="protein sequence ID" value="KAL1306747.1"/>
    <property type="molecule type" value="Genomic_DNA"/>
</dbReference>
<dbReference type="Pfam" id="PF10214">
    <property type="entry name" value="Rrn6_beta-prop"/>
    <property type="match status" value="1"/>
</dbReference>
<dbReference type="SUPFAM" id="SSF50978">
    <property type="entry name" value="WD40 repeat-like"/>
    <property type="match status" value="1"/>
</dbReference>
<accession>A0ABR3PKU0</accession>
<evidence type="ECO:0008006" key="7">
    <source>
        <dbReference type="Google" id="ProtNLM"/>
    </source>
</evidence>
<evidence type="ECO:0000259" key="2">
    <source>
        <dbReference type="Pfam" id="PF10214"/>
    </source>
</evidence>
<dbReference type="GeneID" id="95979111"/>
<dbReference type="Pfam" id="PF20639">
    <property type="entry name" value="Rrn6_K-rich"/>
    <property type="match status" value="1"/>
</dbReference>
<dbReference type="InterPro" id="IPR036322">
    <property type="entry name" value="WD40_repeat_dom_sf"/>
</dbReference>